<feature type="domain" description="Ku" evidence="19">
    <location>
        <begin position="356"/>
        <end position="491"/>
    </location>
</feature>
<keyword evidence="6" id="KW-0158">Chromosome</keyword>
<dbReference type="InterPro" id="IPR014893">
    <property type="entry name" value="Ku_PK_bind"/>
</dbReference>
<evidence type="ECO:0000256" key="13">
    <source>
        <dbReference type="ARBA" id="ARBA00023125"/>
    </source>
</evidence>
<evidence type="ECO:0000256" key="16">
    <source>
        <dbReference type="ARBA" id="ARBA00023242"/>
    </source>
</evidence>
<keyword evidence="9" id="KW-0378">Hydrolase</keyword>
<dbReference type="GO" id="GO:0003690">
    <property type="term" value="F:double-stranded DNA binding"/>
    <property type="evidence" value="ECO:0007669"/>
    <property type="project" value="TreeGrafter"/>
</dbReference>
<feature type="compositionally biased region" description="Basic and acidic residues" evidence="18">
    <location>
        <begin position="346"/>
        <end position="356"/>
    </location>
</feature>
<dbReference type="Proteomes" id="UP000683000">
    <property type="component" value="Unassembled WGS sequence"/>
</dbReference>
<feature type="compositionally biased region" description="Acidic residues" evidence="18">
    <location>
        <begin position="667"/>
        <end position="680"/>
    </location>
</feature>
<organism evidence="20 21">
    <name type="scientific">Boletus reticuloceps</name>
    <dbReference type="NCBI Taxonomy" id="495285"/>
    <lineage>
        <taxon>Eukaryota</taxon>
        <taxon>Fungi</taxon>
        <taxon>Dikarya</taxon>
        <taxon>Basidiomycota</taxon>
        <taxon>Agaricomycotina</taxon>
        <taxon>Agaricomycetes</taxon>
        <taxon>Agaricomycetidae</taxon>
        <taxon>Boletales</taxon>
        <taxon>Boletineae</taxon>
        <taxon>Boletaceae</taxon>
        <taxon>Boletoideae</taxon>
        <taxon>Boletus</taxon>
    </lineage>
</organism>
<evidence type="ECO:0000256" key="2">
    <source>
        <dbReference type="ARBA" id="ARBA00004574"/>
    </source>
</evidence>
<dbReference type="GO" id="GO:0003684">
    <property type="term" value="F:damaged DNA binding"/>
    <property type="evidence" value="ECO:0007669"/>
    <property type="project" value="InterPro"/>
</dbReference>
<feature type="compositionally biased region" description="Basic and acidic residues" evidence="18">
    <location>
        <begin position="607"/>
        <end position="623"/>
    </location>
</feature>
<keyword evidence="12" id="KW-0779">Telomere</keyword>
<evidence type="ECO:0000256" key="9">
    <source>
        <dbReference type="ARBA" id="ARBA00022801"/>
    </source>
</evidence>
<dbReference type="GO" id="GO:0005524">
    <property type="term" value="F:ATP binding"/>
    <property type="evidence" value="ECO:0007669"/>
    <property type="project" value="UniProtKB-KW"/>
</dbReference>
<dbReference type="InterPro" id="IPR006164">
    <property type="entry name" value="DNA_bd_Ku70/Ku80"/>
</dbReference>
<keyword evidence="8" id="KW-0227">DNA damage</keyword>
<dbReference type="SUPFAM" id="SSF53300">
    <property type="entry name" value="vWA-like"/>
    <property type="match status" value="1"/>
</dbReference>
<keyword evidence="11" id="KW-0067">ATP-binding</keyword>
<evidence type="ECO:0000256" key="12">
    <source>
        <dbReference type="ARBA" id="ARBA00022895"/>
    </source>
</evidence>
<sequence length="838" mass="94027">MPAERAGYTVTMFLVDLSPSMGASRTLELPDGPKGETRSVELTKLEWSLQFVKMKIQDMIFNGRKTDQCGVMILAPRREAFTNPLETNNIVNDKNGGYEHVSEYIPIGQPNATTLARLDELRASETAGDPIDALIVGIETQDIYLEKKRTWTRKTVLVTDGESPMEVDEWEAIVKKMEGLNVSLTVVGVDFDDEELAYQEEDKLEIKRVNESFYGRLISALPEGFGLIGSLEHALLTLNYPHVRETKSALLSTTLRLGDVEVRESEAIEMNVRLGKCTSSARAASWKKIFKKEGSEDDIHHVDEEKAIFKEVKRRTEYIIDRSTEEGEEDEGKGKGQDLSMDVDEEKSVMEEEKRPEKVEKEQLVKGFKYGSTYVPCPDGQFERLNTKKGMEICGFFGKKNLNRSYPMGEISYVYASPTSVPDQLAFSSIVQAMFDKGVLAIARMVRSDGADPKMGILLPIVWEKVDVLLWVQMPFADDVRHYTFPSLTTLVSRSGEKITKHPYIPTEEQLEAMDNFVDAMDLTEAGKDETGAPEAWFDTRLSFNPAIHRTKQAQFHSAVVSDITTHPLPPPHPELTKYFDPPKRVLKTAKHALEECKAAFKVKEVPKRAPRARKDGHVHAQDQDEDMILLDQKGPARKRPDVASPPKSQAANTSLSRAGKKKETVDDSETESESDEELLLESRQKPSAPGLPTPTASAEPEPDPQRAPGRIIGNTYPLKDFRQNLKQGDVVTKAVEDLGVVVREIVGRPFASRREDEMVECLKGLRETCLIEDEIDAWNRILRGLKADCMGKDGNKDFWTTLQKMGRQMSLISSTEARRVGTISDISESTAETFMEE</sequence>
<evidence type="ECO:0000256" key="5">
    <source>
        <dbReference type="ARBA" id="ARBA00021792"/>
    </source>
</evidence>
<dbReference type="GO" id="GO:0000723">
    <property type="term" value="P:telomere maintenance"/>
    <property type="evidence" value="ECO:0007669"/>
    <property type="project" value="InterPro"/>
</dbReference>
<evidence type="ECO:0000256" key="18">
    <source>
        <dbReference type="SAM" id="MobiDB-lite"/>
    </source>
</evidence>
<dbReference type="SUPFAM" id="SSF100939">
    <property type="entry name" value="SPOC domain-like"/>
    <property type="match status" value="1"/>
</dbReference>
<dbReference type="InterPro" id="IPR036494">
    <property type="entry name" value="Ku_C_sf"/>
</dbReference>
<reference evidence="20" key="1">
    <citation type="submission" date="2021-03" db="EMBL/GenBank/DDBJ databases">
        <title>Evolutionary innovations through gain and loss of genes in the ectomycorrhizal Boletales.</title>
        <authorList>
            <person name="Wu G."/>
            <person name="Miyauchi S."/>
            <person name="Morin E."/>
            <person name="Yang Z.-L."/>
            <person name="Xu J."/>
            <person name="Martin F.M."/>
        </authorList>
    </citation>
    <scope>NUCLEOTIDE SEQUENCE</scope>
    <source>
        <strain evidence="20">BR01</strain>
    </source>
</reference>
<dbReference type="InterPro" id="IPR036465">
    <property type="entry name" value="vWFA_dom_sf"/>
</dbReference>
<dbReference type="InterPro" id="IPR024193">
    <property type="entry name" value="Ku80"/>
</dbReference>
<dbReference type="GO" id="GO:0042162">
    <property type="term" value="F:telomeric DNA binding"/>
    <property type="evidence" value="ECO:0007669"/>
    <property type="project" value="InterPro"/>
</dbReference>
<feature type="region of interest" description="Disordered" evidence="18">
    <location>
        <begin position="607"/>
        <end position="713"/>
    </location>
</feature>
<accession>A0A8I2YGD8</accession>
<dbReference type="GO" id="GO:0003678">
    <property type="term" value="F:DNA helicase activity"/>
    <property type="evidence" value="ECO:0007669"/>
    <property type="project" value="UniProtKB-EC"/>
</dbReference>
<dbReference type="Gene3D" id="2.40.290.10">
    <property type="match status" value="1"/>
</dbReference>
<comment type="subcellular location">
    <subcellularLocation>
        <location evidence="2">Chromosome</location>
        <location evidence="2">Telomere</location>
    </subcellularLocation>
    <subcellularLocation>
        <location evidence="1">Nucleus</location>
    </subcellularLocation>
</comment>
<dbReference type="GO" id="GO:0043564">
    <property type="term" value="C:Ku70:Ku80 complex"/>
    <property type="evidence" value="ECO:0007669"/>
    <property type="project" value="InterPro"/>
</dbReference>
<evidence type="ECO:0000259" key="19">
    <source>
        <dbReference type="SMART" id="SM00559"/>
    </source>
</evidence>
<dbReference type="Gene3D" id="1.10.1600.10">
    <property type="match status" value="1"/>
</dbReference>
<dbReference type="Pfam" id="PF08785">
    <property type="entry name" value="Ku_PK_bind"/>
    <property type="match status" value="1"/>
</dbReference>
<dbReference type="CDD" id="cd00873">
    <property type="entry name" value="KU80"/>
    <property type="match status" value="1"/>
</dbReference>
<keyword evidence="10" id="KW-0347">Helicase</keyword>
<name>A0A8I2YGD8_9AGAM</name>
<evidence type="ECO:0000256" key="14">
    <source>
        <dbReference type="ARBA" id="ARBA00023172"/>
    </source>
</evidence>
<evidence type="ECO:0000256" key="3">
    <source>
        <dbReference type="ARBA" id="ARBA00007726"/>
    </source>
</evidence>
<dbReference type="PANTHER" id="PTHR12604">
    <property type="entry name" value="KU AUTOANTIGEN DNA HELICASE"/>
    <property type="match status" value="1"/>
</dbReference>
<evidence type="ECO:0000256" key="15">
    <source>
        <dbReference type="ARBA" id="ARBA00023204"/>
    </source>
</evidence>
<dbReference type="InterPro" id="IPR016194">
    <property type="entry name" value="SPOC-like_C_dom_sf"/>
</dbReference>
<gene>
    <name evidence="20" type="ORF">JVT61DRAFT_9229</name>
</gene>
<dbReference type="GO" id="GO:0006310">
    <property type="term" value="P:DNA recombination"/>
    <property type="evidence" value="ECO:0007669"/>
    <property type="project" value="UniProtKB-KW"/>
</dbReference>
<dbReference type="OrthoDB" id="30826at2759"/>
<comment type="caution">
    <text evidence="20">The sequence shown here is derived from an EMBL/GenBank/DDBJ whole genome shotgun (WGS) entry which is preliminary data.</text>
</comment>
<dbReference type="Gene3D" id="3.40.50.410">
    <property type="entry name" value="von Willebrand factor, type A domain"/>
    <property type="match status" value="1"/>
</dbReference>
<keyword evidence="21" id="KW-1185">Reference proteome</keyword>
<keyword evidence="15" id="KW-0234">DNA repair</keyword>
<evidence type="ECO:0000256" key="7">
    <source>
        <dbReference type="ARBA" id="ARBA00022741"/>
    </source>
</evidence>
<keyword evidence="7" id="KW-0547">Nucleotide-binding</keyword>
<evidence type="ECO:0000313" key="20">
    <source>
        <dbReference type="EMBL" id="KAG6371524.1"/>
    </source>
</evidence>
<keyword evidence="16" id="KW-0539">Nucleus</keyword>
<evidence type="ECO:0000256" key="4">
    <source>
        <dbReference type="ARBA" id="ARBA00012551"/>
    </source>
</evidence>
<evidence type="ECO:0000256" key="10">
    <source>
        <dbReference type="ARBA" id="ARBA00022806"/>
    </source>
</evidence>
<dbReference type="AlphaFoldDB" id="A0A8I2YGD8"/>
<dbReference type="GO" id="GO:0000781">
    <property type="term" value="C:chromosome, telomeric region"/>
    <property type="evidence" value="ECO:0007669"/>
    <property type="project" value="UniProtKB-SubCell"/>
</dbReference>
<dbReference type="PANTHER" id="PTHR12604:SF4">
    <property type="entry name" value="X-RAY REPAIR CROSS-COMPLEMENTING PROTEIN 5"/>
    <property type="match status" value="1"/>
</dbReference>
<feature type="compositionally biased region" description="Polar residues" evidence="18">
    <location>
        <begin position="647"/>
        <end position="657"/>
    </location>
</feature>
<evidence type="ECO:0000256" key="8">
    <source>
        <dbReference type="ARBA" id="ARBA00022763"/>
    </source>
</evidence>
<evidence type="ECO:0000256" key="6">
    <source>
        <dbReference type="ARBA" id="ARBA00022454"/>
    </source>
</evidence>
<dbReference type="Pfam" id="PF02735">
    <property type="entry name" value="Ku"/>
    <property type="match status" value="1"/>
</dbReference>
<keyword evidence="14" id="KW-0233">DNA recombination</keyword>
<dbReference type="SUPFAM" id="SSF101420">
    <property type="entry name" value="C-terminal domain of Ku80"/>
    <property type="match status" value="1"/>
</dbReference>
<dbReference type="SMART" id="SM00559">
    <property type="entry name" value="Ku78"/>
    <property type="match status" value="1"/>
</dbReference>
<dbReference type="GO" id="GO:0006303">
    <property type="term" value="P:double-strand break repair via nonhomologous end joining"/>
    <property type="evidence" value="ECO:0007669"/>
    <property type="project" value="InterPro"/>
</dbReference>
<protein>
    <recommendedName>
        <fullName evidence="5">ATP-dependent DNA helicase II subunit 2</fullName>
        <ecNumber evidence="4">3.6.4.12</ecNumber>
    </recommendedName>
    <alternativeName>
        <fullName evidence="17">ATP-dependent DNA helicase II subunit Ku80</fullName>
    </alternativeName>
</protein>
<dbReference type="EMBL" id="JAGFBS010000033">
    <property type="protein sequence ID" value="KAG6371524.1"/>
    <property type="molecule type" value="Genomic_DNA"/>
</dbReference>
<dbReference type="FunFam" id="1.10.1600.10:FF:000002">
    <property type="entry name" value="X-ray repair cross-complementing protein 5"/>
    <property type="match status" value="1"/>
</dbReference>
<evidence type="ECO:0000256" key="1">
    <source>
        <dbReference type="ARBA" id="ARBA00004123"/>
    </source>
</evidence>
<evidence type="ECO:0000256" key="17">
    <source>
        <dbReference type="ARBA" id="ARBA00031847"/>
    </source>
</evidence>
<dbReference type="GO" id="GO:0016787">
    <property type="term" value="F:hydrolase activity"/>
    <property type="evidence" value="ECO:0007669"/>
    <property type="project" value="UniProtKB-KW"/>
</dbReference>
<proteinExistence type="inferred from homology"/>
<evidence type="ECO:0000313" key="21">
    <source>
        <dbReference type="Proteomes" id="UP000683000"/>
    </source>
</evidence>
<dbReference type="Gene3D" id="1.25.40.240">
    <property type="entry name" value="Ku, C-terminal domain"/>
    <property type="match status" value="1"/>
</dbReference>
<comment type="similarity">
    <text evidence="3">Belongs to the ku80 family.</text>
</comment>
<dbReference type="EC" id="3.6.4.12" evidence="4"/>
<evidence type="ECO:0000256" key="11">
    <source>
        <dbReference type="ARBA" id="ARBA00022840"/>
    </source>
</evidence>
<keyword evidence="13" id="KW-0238">DNA-binding</keyword>
<feature type="region of interest" description="Disordered" evidence="18">
    <location>
        <begin position="321"/>
        <end position="356"/>
    </location>
</feature>